<dbReference type="PROSITE" id="PS00141">
    <property type="entry name" value="ASP_PROTEASE"/>
    <property type="match status" value="1"/>
</dbReference>
<keyword evidence="10 15" id="KW-0378">Hydrolase</keyword>
<keyword evidence="8 16" id="KW-0732">Signal</keyword>
<feature type="active site" evidence="14">
    <location>
        <position position="99"/>
    </location>
</feature>
<dbReference type="PANTHER" id="PTHR11122:SF13">
    <property type="entry name" value="GLUCOSE-6-PHOSPHATE 1-EPIMERASE"/>
    <property type="match status" value="1"/>
</dbReference>
<dbReference type="AlphaFoldDB" id="A0A2P7YTL8"/>
<keyword evidence="13" id="KW-0413">Isomerase</keyword>
<feature type="signal peptide" evidence="16">
    <location>
        <begin position="1"/>
        <end position="17"/>
    </location>
</feature>
<evidence type="ECO:0000256" key="8">
    <source>
        <dbReference type="ARBA" id="ARBA00022729"/>
    </source>
</evidence>
<keyword evidence="11" id="KW-0865">Zymogen</keyword>
<keyword evidence="6" id="KW-0964">Secreted</keyword>
<dbReference type="Proteomes" id="UP000241107">
    <property type="component" value="Unassembled WGS sequence"/>
</dbReference>
<comment type="caution">
    <text evidence="18">The sequence shown here is derived from an EMBL/GenBank/DDBJ whole genome shotgun (WGS) entry which is preliminary data.</text>
</comment>
<evidence type="ECO:0000256" key="6">
    <source>
        <dbReference type="ARBA" id="ARBA00022525"/>
    </source>
</evidence>
<dbReference type="GO" id="GO:0006508">
    <property type="term" value="P:proteolysis"/>
    <property type="evidence" value="ECO:0007669"/>
    <property type="project" value="UniProtKB-KW"/>
</dbReference>
<evidence type="ECO:0000256" key="10">
    <source>
        <dbReference type="ARBA" id="ARBA00022801"/>
    </source>
</evidence>
<dbReference type="Pfam" id="PF00026">
    <property type="entry name" value="Asp"/>
    <property type="match status" value="1"/>
</dbReference>
<evidence type="ECO:0000256" key="1">
    <source>
        <dbReference type="ARBA" id="ARBA00001096"/>
    </source>
</evidence>
<dbReference type="InterPro" id="IPR033876">
    <property type="entry name" value="SAP-like"/>
</dbReference>
<keyword evidence="9 15" id="KW-0064">Aspartyl protease</keyword>
<evidence type="ECO:0000313" key="18">
    <source>
        <dbReference type="EMBL" id="PSK39305.1"/>
    </source>
</evidence>
<evidence type="ECO:0000256" key="15">
    <source>
        <dbReference type="RuleBase" id="RU000454"/>
    </source>
</evidence>
<dbReference type="VEuPathDB" id="FungiDB:C7M61_001912"/>
<dbReference type="Pfam" id="PF01263">
    <property type="entry name" value="Aldose_epim"/>
    <property type="match status" value="1"/>
</dbReference>
<evidence type="ECO:0000256" key="11">
    <source>
        <dbReference type="ARBA" id="ARBA00023145"/>
    </source>
</evidence>
<comment type="subcellular location">
    <subcellularLocation>
        <location evidence="3">Secreted</location>
    </subcellularLocation>
</comment>
<evidence type="ECO:0000256" key="14">
    <source>
        <dbReference type="PIRSR" id="PIRSR601461-1"/>
    </source>
</evidence>
<dbReference type="EMBL" id="PYFQ01000003">
    <property type="protein sequence ID" value="PSK39305.1"/>
    <property type="molecule type" value="Genomic_DNA"/>
</dbReference>
<dbReference type="InterPro" id="IPR011013">
    <property type="entry name" value="Gal_mutarotase_sf_dom"/>
</dbReference>
<evidence type="ECO:0000256" key="3">
    <source>
        <dbReference type="ARBA" id="ARBA00004613"/>
    </source>
</evidence>
<evidence type="ECO:0000259" key="17">
    <source>
        <dbReference type="PROSITE" id="PS51767"/>
    </source>
</evidence>
<dbReference type="InterPro" id="IPR025532">
    <property type="entry name" value="G6P_1-epimerase"/>
</dbReference>
<dbReference type="GO" id="GO:0004190">
    <property type="term" value="F:aspartic-type endopeptidase activity"/>
    <property type="evidence" value="ECO:0007669"/>
    <property type="project" value="UniProtKB-KW"/>
</dbReference>
<dbReference type="InterPro" id="IPR033121">
    <property type="entry name" value="PEPTIDASE_A1"/>
</dbReference>
<dbReference type="GO" id="GO:0047938">
    <property type="term" value="F:glucose-6-phosphate 1-epimerase activity"/>
    <property type="evidence" value="ECO:0007669"/>
    <property type="project" value="UniProtKB-EC"/>
</dbReference>
<evidence type="ECO:0000256" key="7">
    <source>
        <dbReference type="ARBA" id="ARBA00022670"/>
    </source>
</evidence>
<dbReference type="PANTHER" id="PTHR11122">
    <property type="entry name" value="APOSPORY-ASSOCIATED PROTEIN C-RELATED"/>
    <property type="match status" value="1"/>
</dbReference>
<keyword evidence="12" id="KW-1015">Disulfide bond</keyword>
<dbReference type="CDD" id="cd09020">
    <property type="entry name" value="D-hex-6-P-epi_like"/>
    <property type="match status" value="1"/>
</dbReference>
<comment type="catalytic activity">
    <reaction evidence="2">
        <text>Preferential cleavage at the carboxyl of hydrophobic amino acids, but fails to cleave 15-Leu-|-Tyr-16, 16-Tyr-|-Leu-17 and 24-Phe-|-Phe-25 of insulin B chain. Activates trypsinogen, and degrades keratin.</text>
        <dbReference type="EC" id="3.4.23.24"/>
    </reaction>
</comment>
<dbReference type="OrthoDB" id="1659429at2759"/>
<evidence type="ECO:0000256" key="13">
    <source>
        <dbReference type="ARBA" id="ARBA00023235"/>
    </source>
</evidence>
<evidence type="ECO:0000256" key="9">
    <source>
        <dbReference type="ARBA" id="ARBA00022750"/>
    </source>
</evidence>
<evidence type="ECO:0000313" key="19">
    <source>
        <dbReference type="Proteomes" id="UP000241107"/>
    </source>
</evidence>
<dbReference type="CDD" id="cd05474">
    <property type="entry name" value="SAP_like"/>
    <property type="match status" value="1"/>
</dbReference>
<dbReference type="GO" id="GO:0005737">
    <property type="term" value="C:cytoplasm"/>
    <property type="evidence" value="ECO:0007669"/>
    <property type="project" value="TreeGrafter"/>
</dbReference>
<proteinExistence type="inferred from homology"/>
<dbReference type="InterPro" id="IPR021109">
    <property type="entry name" value="Peptidase_aspartic_dom_sf"/>
</dbReference>
<dbReference type="PROSITE" id="PS51767">
    <property type="entry name" value="PEPTIDASE_A1"/>
    <property type="match status" value="1"/>
</dbReference>
<dbReference type="RefSeq" id="XP_024714442.1">
    <property type="nucleotide sequence ID" value="XM_024857306.1"/>
</dbReference>
<gene>
    <name evidence="18" type="ORF">C7M61_001912</name>
</gene>
<dbReference type="InterPro" id="IPR014718">
    <property type="entry name" value="GH-type_carb-bd"/>
</dbReference>
<dbReference type="GO" id="GO:0005975">
    <property type="term" value="P:carbohydrate metabolic process"/>
    <property type="evidence" value="ECO:0007669"/>
    <property type="project" value="InterPro"/>
</dbReference>
<dbReference type="SUPFAM" id="SSF50630">
    <property type="entry name" value="Acid proteases"/>
    <property type="match status" value="1"/>
</dbReference>
<organism evidence="18 19">
    <name type="scientific">Candidozyma pseudohaemuli</name>
    <dbReference type="NCBI Taxonomy" id="418784"/>
    <lineage>
        <taxon>Eukaryota</taxon>
        <taxon>Fungi</taxon>
        <taxon>Dikarya</taxon>
        <taxon>Ascomycota</taxon>
        <taxon>Saccharomycotina</taxon>
        <taxon>Pichiomycetes</taxon>
        <taxon>Metschnikowiaceae</taxon>
        <taxon>Candidozyma</taxon>
    </lineage>
</organism>
<feature type="chain" id="PRO_5015129582" description="Peptidase A1 domain-containing protein" evidence="16">
    <location>
        <begin position="18"/>
        <end position="697"/>
    </location>
</feature>
<sequence length="697" mass="77177">MLSYLTIFTIATSLVSGLAIPHQGGHDEIAKRDTAPLKLDFDVVKDTKALHHPKRYVKHANAKFGKRASPVPITEEQEIMYNLDIYLGSQKEKVTVLLDTGSSDLWVYGPDVQNAQGGKFDPKQSSKGSSTGEDFSISYQDGSTALGAFYKDAFTFGTGQAQLLDFQFAVADKAQTKTPGILGIADRNQESAQSQYDNLPWALQKAGVTCKASYSLFLGSQEEAKGTVIFGGIDTEKYEGKLQKYDLEPDNYLGLTAESATVNGNTIQLGEYYNVDSGTSWNMWPSNLLEAVADALGYSEVQDDLYIIDCNQPTDKNLTFSFGQNEISIPYNDLVISVGTQDSPQCALGAQQAKSEGPFVLGDVFMRSAYVYYDLSGRTISIAQAKYTSDSNQQLMAVEDLGDKVRIVHPKNPDTNVTILKFGATVISWKEKGQEQLWLSEGAKLDGLKAVRGGIPLVFPVFGKGTNESVVKLPQHGFARNSTWEFLGQTTEEPVAVQFGLGKENVDKDTFSLWDEGKNDFTLILTVTLAEDSLTTGIEVENTGTNTFDFNWLFHTYYKVDDVTDTLATNLMDLRCFDQLLGEHYVEKLPMLSFQEEFDRIYKDVDMHKVIQLVDRGNVLLTLERHNLPDAVVWNPWIKKSEGMADFLPKDGYLKMLCVEPGHVGLAVKLAKGEKWSAAQKMIPLGEIKVQTNIYEA</sequence>
<dbReference type="InterPro" id="IPR001969">
    <property type="entry name" value="Aspartic_peptidase_AS"/>
</dbReference>
<evidence type="ECO:0000256" key="12">
    <source>
        <dbReference type="ARBA" id="ARBA00023157"/>
    </source>
</evidence>
<accession>A0A2P7YTL8</accession>
<dbReference type="Gene3D" id="2.40.70.10">
    <property type="entry name" value="Acid Proteases"/>
    <property type="match status" value="2"/>
</dbReference>
<evidence type="ECO:0000256" key="4">
    <source>
        <dbReference type="ARBA" id="ARBA00005866"/>
    </source>
</evidence>
<dbReference type="GO" id="GO:0005576">
    <property type="term" value="C:extracellular region"/>
    <property type="evidence" value="ECO:0007669"/>
    <property type="project" value="UniProtKB-SubCell"/>
</dbReference>
<dbReference type="Gene3D" id="2.70.98.10">
    <property type="match status" value="1"/>
</dbReference>
<dbReference type="PRINTS" id="PR00792">
    <property type="entry name" value="PEPSIN"/>
</dbReference>
<feature type="active site" evidence="14">
    <location>
        <position position="276"/>
    </location>
</feature>
<feature type="domain" description="Peptidase A1" evidence="17">
    <location>
        <begin position="81"/>
        <end position="383"/>
    </location>
</feature>
<evidence type="ECO:0000256" key="16">
    <source>
        <dbReference type="SAM" id="SignalP"/>
    </source>
</evidence>
<dbReference type="STRING" id="418784.A0A2P7YTL8"/>
<dbReference type="GO" id="GO:0030246">
    <property type="term" value="F:carbohydrate binding"/>
    <property type="evidence" value="ECO:0007669"/>
    <property type="project" value="InterPro"/>
</dbReference>
<keyword evidence="7 15" id="KW-0645">Protease</keyword>
<comment type="catalytic activity">
    <reaction evidence="1">
        <text>alpha-D-glucose 6-phosphate = beta-D-glucose 6-phosphate</text>
        <dbReference type="Rhea" id="RHEA:16249"/>
        <dbReference type="ChEBI" id="CHEBI:58225"/>
        <dbReference type="ChEBI" id="CHEBI:58247"/>
        <dbReference type="EC" id="5.1.3.15"/>
    </reaction>
</comment>
<comment type="similarity">
    <text evidence="5 15">Belongs to the peptidase A1 family.</text>
</comment>
<reference evidence="18 19" key="1">
    <citation type="submission" date="2018-03" db="EMBL/GenBank/DDBJ databases">
        <title>Candida pseudohaemulonii genome assembly and annotation.</title>
        <authorList>
            <person name="Munoz J.F."/>
            <person name="Gade L.G."/>
            <person name="Chow N.A."/>
            <person name="Litvintseva A.P."/>
            <person name="Loparev V.N."/>
            <person name="Cuomo C.A."/>
        </authorList>
    </citation>
    <scope>NUCLEOTIDE SEQUENCE [LARGE SCALE GENOMIC DNA]</scope>
    <source>
        <strain evidence="18 19">B12108</strain>
    </source>
</reference>
<name>A0A2P7YTL8_9ASCO</name>
<keyword evidence="19" id="KW-1185">Reference proteome</keyword>
<dbReference type="InterPro" id="IPR008183">
    <property type="entry name" value="Aldose_1/G6P_1-epimerase"/>
</dbReference>
<dbReference type="SUPFAM" id="SSF74650">
    <property type="entry name" value="Galactose mutarotase-like"/>
    <property type="match status" value="1"/>
</dbReference>
<comment type="similarity">
    <text evidence="4">Belongs to the glucose-6-phosphate 1-epimerase family.</text>
</comment>
<evidence type="ECO:0000256" key="2">
    <source>
        <dbReference type="ARBA" id="ARBA00001675"/>
    </source>
</evidence>
<dbReference type="InterPro" id="IPR001461">
    <property type="entry name" value="Aspartic_peptidase_A1"/>
</dbReference>
<evidence type="ECO:0000256" key="5">
    <source>
        <dbReference type="ARBA" id="ARBA00007447"/>
    </source>
</evidence>
<protein>
    <recommendedName>
        <fullName evidence="17">Peptidase A1 domain-containing protein</fullName>
    </recommendedName>
</protein>
<dbReference type="GeneID" id="36565302"/>